<gene>
    <name evidence="4" type="ORF">GFN93_09560</name>
</gene>
<evidence type="ECO:0000313" key="5">
    <source>
        <dbReference type="Proteomes" id="UP000469421"/>
    </source>
</evidence>
<dbReference type="GO" id="GO:0016853">
    <property type="term" value="F:isomerase activity"/>
    <property type="evidence" value="ECO:0007669"/>
    <property type="project" value="UniProtKB-KW"/>
</dbReference>
<keyword evidence="5" id="KW-1185">Reference proteome</keyword>
<sequence>MKLYQVDAFTSSLFGGNPAAVVPLDGWLDDCLLQNIALENNLSETAFIVPDEQGYALRWFTPTVEVDLCGHATLAAAWVVFNALGFPGERVRFSSASGPLFVSRDGNRLTLDFPARPGTPILDRQPLEAALGIQIATALQARDTLVLLDSAEQVSNFQPDLHAIAQLDTFAVMITAPGDDCDFVSRFFAPAKGVPEDPVTGSAHCTLVPFWAERLGKTQLHARQVSARGGELFCALNGDRVSLSGDACCYLKGELLL</sequence>
<dbReference type="NCBIfam" id="TIGR00654">
    <property type="entry name" value="PhzF_family"/>
    <property type="match status" value="1"/>
</dbReference>
<dbReference type="Gene3D" id="3.10.310.10">
    <property type="entry name" value="Diaminopimelate Epimerase, Chain A, domain 1"/>
    <property type="match status" value="2"/>
</dbReference>
<dbReference type="PANTHER" id="PTHR13774">
    <property type="entry name" value="PHENAZINE BIOSYNTHESIS PROTEIN"/>
    <property type="match status" value="1"/>
</dbReference>
<dbReference type="Proteomes" id="UP000469421">
    <property type="component" value="Unassembled WGS sequence"/>
</dbReference>
<comment type="similarity">
    <text evidence="1">Belongs to the PhzF family.</text>
</comment>
<dbReference type="AlphaFoldDB" id="A0A6N7LWN9"/>
<dbReference type="InterPro" id="IPR003719">
    <property type="entry name" value="Phenazine_PhzF-like"/>
</dbReference>
<reference evidence="4 5" key="1">
    <citation type="submission" date="2019-10" db="EMBL/GenBank/DDBJ databases">
        <title>Alcanivorax sp.PA15-N-34 draft genome sequence.</title>
        <authorList>
            <person name="Liao X."/>
            <person name="Shao Z."/>
        </authorList>
    </citation>
    <scope>NUCLEOTIDE SEQUENCE [LARGE SCALE GENOMIC DNA]</scope>
    <source>
        <strain evidence="4 5">PA15-N-34</strain>
    </source>
</reference>
<name>A0A6N7LWN9_9GAMM</name>
<dbReference type="GO" id="GO:0005737">
    <property type="term" value="C:cytoplasm"/>
    <property type="evidence" value="ECO:0007669"/>
    <property type="project" value="TreeGrafter"/>
</dbReference>
<dbReference type="Pfam" id="PF02567">
    <property type="entry name" value="PhzC-PhzF"/>
    <property type="match status" value="1"/>
</dbReference>
<evidence type="ECO:0000256" key="2">
    <source>
        <dbReference type="ARBA" id="ARBA00023235"/>
    </source>
</evidence>
<proteinExistence type="inferred from homology"/>
<keyword evidence="2 4" id="KW-0413">Isomerase</keyword>
<evidence type="ECO:0000256" key="1">
    <source>
        <dbReference type="ARBA" id="ARBA00008270"/>
    </source>
</evidence>
<dbReference type="EMBL" id="WIRE01000001">
    <property type="protein sequence ID" value="MQX53495.1"/>
    <property type="molecule type" value="Genomic_DNA"/>
</dbReference>
<comment type="caution">
    <text evidence="4">The sequence shown here is derived from an EMBL/GenBank/DDBJ whole genome shotgun (WGS) entry which is preliminary data.</text>
</comment>
<dbReference type="SUPFAM" id="SSF54506">
    <property type="entry name" value="Diaminopimelate epimerase-like"/>
    <property type="match status" value="1"/>
</dbReference>
<dbReference type="PANTHER" id="PTHR13774:SF17">
    <property type="entry name" value="PHENAZINE BIOSYNTHESIS-LIKE DOMAIN-CONTAINING PROTEIN"/>
    <property type="match status" value="1"/>
</dbReference>
<dbReference type="PIRSF" id="PIRSF016184">
    <property type="entry name" value="PhzC_PhzF"/>
    <property type="match status" value="1"/>
</dbReference>
<evidence type="ECO:0000313" key="4">
    <source>
        <dbReference type="EMBL" id="MQX53495.1"/>
    </source>
</evidence>
<protein>
    <submittedName>
        <fullName evidence="4">PhzF family phenazine biosynthesis isomerase</fullName>
    </submittedName>
</protein>
<evidence type="ECO:0000256" key="3">
    <source>
        <dbReference type="PIRSR" id="PIRSR016184-1"/>
    </source>
</evidence>
<feature type="active site" evidence="3">
    <location>
        <position position="44"/>
    </location>
</feature>
<accession>A0A6N7LWN9</accession>
<dbReference type="RefSeq" id="WP_153500869.1">
    <property type="nucleotide sequence ID" value="NZ_WIRE01000001.1"/>
</dbReference>
<organism evidence="4 5">
    <name type="scientific">Alcanivorax sediminis</name>
    <dbReference type="NCBI Taxonomy" id="2663008"/>
    <lineage>
        <taxon>Bacteria</taxon>
        <taxon>Pseudomonadati</taxon>
        <taxon>Pseudomonadota</taxon>
        <taxon>Gammaproteobacteria</taxon>
        <taxon>Oceanospirillales</taxon>
        <taxon>Alcanivoracaceae</taxon>
        <taxon>Alcanivorax</taxon>
    </lineage>
</organism>